<evidence type="ECO:0000256" key="1">
    <source>
        <dbReference type="ARBA" id="ARBA00008542"/>
    </source>
</evidence>
<keyword evidence="4" id="KW-1185">Reference proteome</keyword>
<protein>
    <submittedName>
        <fullName evidence="3">Protease I</fullName>
    </submittedName>
</protein>
<gene>
    <name evidence="3" type="ORF">SAMN04489723_101332</name>
</gene>
<dbReference type="PROSITE" id="PS51276">
    <property type="entry name" value="PEPTIDASE_C56_PFPI"/>
    <property type="match status" value="1"/>
</dbReference>
<dbReference type="STRING" id="237018.SAMN04489723_101332"/>
<keyword evidence="3" id="KW-0378">Hydrolase</keyword>
<dbReference type="AlphaFoldDB" id="A0A1I0VSG2"/>
<evidence type="ECO:0000313" key="3">
    <source>
        <dbReference type="EMBL" id="SFA78860.1"/>
    </source>
</evidence>
<dbReference type="GO" id="GO:0008233">
    <property type="term" value="F:peptidase activity"/>
    <property type="evidence" value="ECO:0007669"/>
    <property type="project" value="UniProtKB-KW"/>
</dbReference>
<dbReference type="Gene3D" id="3.40.50.880">
    <property type="match status" value="1"/>
</dbReference>
<dbReference type="Pfam" id="PF01965">
    <property type="entry name" value="DJ-1_PfpI"/>
    <property type="match status" value="1"/>
</dbReference>
<dbReference type="NCBIfam" id="TIGR01382">
    <property type="entry name" value="PfpI"/>
    <property type="match status" value="1"/>
</dbReference>
<dbReference type="PANTHER" id="PTHR42733:SF12">
    <property type="entry name" value="PROTEINASE"/>
    <property type="match status" value="1"/>
</dbReference>
<dbReference type="Proteomes" id="UP000198790">
    <property type="component" value="Unassembled WGS sequence"/>
</dbReference>
<keyword evidence="3" id="KW-0645">Protease</keyword>
<feature type="domain" description="DJ-1/PfpI" evidence="2">
    <location>
        <begin position="8"/>
        <end position="175"/>
    </location>
</feature>
<dbReference type="PANTHER" id="PTHR42733">
    <property type="entry name" value="DJ-1 PROTEIN"/>
    <property type="match status" value="1"/>
</dbReference>
<sequence length="186" mass="20788">MSLLKDVRVAILATNGFEESELVEPKRALEHEGAEVFIISPENDHIKGWKNGNWSDEIKVDARVDQVSSKDFDSLMIPGGVINPDLLRRDMTSVDFVKSFFDDHKPVAAICHGPQMLIQAGVTNGRTLTSFESIRKDLENSGAHWVDEEVVVDNGLVTSRSPKDLPAFNKKMVEEFREGKHAKQTT</sequence>
<dbReference type="EMBL" id="FOKK01000001">
    <property type="protein sequence ID" value="SFA78860.1"/>
    <property type="molecule type" value="Genomic_DNA"/>
</dbReference>
<dbReference type="OrthoDB" id="9792284at2"/>
<evidence type="ECO:0000259" key="2">
    <source>
        <dbReference type="Pfam" id="PF01965"/>
    </source>
</evidence>
<evidence type="ECO:0000313" key="4">
    <source>
        <dbReference type="Proteomes" id="UP000198790"/>
    </source>
</evidence>
<accession>A0A1I0VSG2</accession>
<organism evidence="3 4">
    <name type="scientific">Algoriphagus aquimarinus</name>
    <dbReference type="NCBI Taxonomy" id="237018"/>
    <lineage>
        <taxon>Bacteria</taxon>
        <taxon>Pseudomonadati</taxon>
        <taxon>Bacteroidota</taxon>
        <taxon>Cytophagia</taxon>
        <taxon>Cytophagales</taxon>
        <taxon>Cyclobacteriaceae</taxon>
        <taxon>Algoriphagus</taxon>
    </lineage>
</organism>
<dbReference type="RefSeq" id="WP_092894427.1">
    <property type="nucleotide sequence ID" value="NZ_FOKK01000001.1"/>
</dbReference>
<reference evidence="3 4" key="1">
    <citation type="submission" date="2016-10" db="EMBL/GenBank/DDBJ databases">
        <authorList>
            <person name="de Groot N.N."/>
        </authorList>
    </citation>
    <scope>NUCLEOTIDE SEQUENCE [LARGE SCALE GENOMIC DNA]</scope>
    <source>
        <strain evidence="3 4">DSM 23399</strain>
    </source>
</reference>
<dbReference type="CDD" id="cd03134">
    <property type="entry name" value="GATase1_PfpI_like"/>
    <property type="match status" value="1"/>
</dbReference>
<dbReference type="GO" id="GO:0006508">
    <property type="term" value="P:proteolysis"/>
    <property type="evidence" value="ECO:0007669"/>
    <property type="project" value="UniProtKB-KW"/>
</dbReference>
<name>A0A1I0VSG2_9BACT</name>
<dbReference type="InterPro" id="IPR029062">
    <property type="entry name" value="Class_I_gatase-like"/>
</dbReference>
<proteinExistence type="inferred from homology"/>
<dbReference type="InterPro" id="IPR006286">
    <property type="entry name" value="C56_PfpI-like"/>
</dbReference>
<dbReference type="SUPFAM" id="SSF52317">
    <property type="entry name" value="Class I glutamine amidotransferase-like"/>
    <property type="match status" value="1"/>
</dbReference>
<dbReference type="InterPro" id="IPR002818">
    <property type="entry name" value="DJ-1/PfpI"/>
</dbReference>
<comment type="similarity">
    <text evidence="1">Belongs to the peptidase C56 family.</text>
</comment>